<evidence type="ECO:0000313" key="3">
    <source>
        <dbReference type="EMBL" id="PKI46459.1"/>
    </source>
</evidence>
<gene>
    <name evidence="2" type="ORF">CDL15_Pgr029203</name>
    <name evidence="3" type="ORF">CRG98_033157</name>
</gene>
<dbReference type="Proteomes" id="UP000197138">
    <property type="component" value="Unassembled WGS sequence"/>
</dbReference>
<feature type="compositionally biased region" description="Basic and acidic residues" evidence="1">
    <location>
        <begin position="46"/>
        <end position="55"/>
    </location>
</feature>
<evidence type="ECO:0000256" key="1">
    <source>
        <dbReference type="SAM" id="MobiDB-lite"/>
    </source>
</evidence>
<reference evidence="2" key="2">
    <citation type="submission" date="2017-06" db="EMBL/GenBank/DDBJ databases">
        <title>The pomegranate genome and the genomics of punicalagin biosynthesis.</title>
        <authorList>
            <person name="Xu C."/>
        </authorList>
    </citation>
    <scope>NUCLEOTIDE SEQUENCE [LARGE SCALE GENOMIC DNA]</scope>
    <source>
        <tissue evidence="2">Fresh leaf</tissue>
    </source>
</reference>
<evidence type="ECO:0000313" key="2">
    <source>
        <dbReference type="EMBL" id="OWM82842.1"/>
    </source>
</evidence>
<evidence type="ECO:0000313" key="4">
    <source>
        <dbReference type="Proteomes" id="UP000197138"/>
    </source>
</evidence>
<evidence type="ECO:0000313" key="5">
    <source>
        <dbReference type="Proteomes" id="UP000233551"/>
    </source>
</evidence>
<feature type="compositionally biased region" description="Basic and acidic residues" evidence="1">
    <location>
        <begin position="81"/>
        <end position="93"/>
    </location>
</feature>
<comment type="caution">
    <text evidence="2">The sequence shown here is derived from an EMBL/GenBank/DDBJ whole genome shotgun (WGS) entry which is preliminary data.</text>
</comment>
<dbReference type="AlphaFoldDB" id="A0A218XES9"/>
<dbReference type="EMBL" id="MTKT01001946">
    <property type="protein sequence ID" value="OWM82842.1"/>
    <property type="molecule type" value="Genomic_DNA"/>
</dbReference>
<dbReference type="Proteomes" id="UP000233551">
    <property type="component" value="Unassembled WGS sequence"/>
</dbReference>
<proteinExistence type="predicted"/>
<sequence>MSPDLLFQSISRKSFRGFPFCAFGFSFKASDLERERKMRGSQPPRSKGEGEENVRKGLGSRVKMVVDMDGDTGDDGSGAKMELEKEKLMKDGL</sequence>
<accession>A0A218XES9</accession>
<feature type="region of interest" description="Disordered" evidence="1">
    <location>
        <begin position="33"/>
        <end position="93"/>
    </location>
</feature>
<keyword evidence="5" id="KW-1185">Reference proteome</keyword>
<reference evidence="4" key="1">
    <citation type="journal article" date="2017" name="Plant J.">
        <title>The pomegranate (Punica granatum L.) genome and the genomics of punicalagin biosynthesis.</title>
        <authorList>
            <person name="Qin G."/>
            <person name="Xu C."/>
            <person name="Ming R."/>
            <person name="Tang H."/>
            <person name="Guyot R."/>
            <person name="Kramer E.M."/>
            <person name="Hu Y."/>
            <person name="Yi X."/>
            <person name="Qi Y."/>
            <person name="Xu X."/>
            <person name="Gao Z."/>
            <person name="Pan H."/>
            <person name="Jian J."/>
            <person name="Tian Y."/>
            <person name="Yue Z."/>
            <person name="Xu Y."/>
        </authorList>
    </citation>
    <scope>NUCLEOTIDE SEQUENCE [LARGE SCALE GENOMIC DNA]</scope>
    <source>
        <strain evidence="4">cv. Dabenzi</strain>
    </source>
</reference>
<organism evidence="2 4">
    <name type="scientific">Punica granatum</name>
    <name type="common">Pomegranate</name>
    <dbReference type="NCBI Taxonomy" id="22663"/>
    <lineage>
        <taxon>Eukaryota</taxon>
        <taxon>Viridiplantae</taxon>
        <taxon>Streptophyta</taxon>
        <taxon>Embryophyta</taxon>
        <taxon>Tracheophyta</taxon>
        <taxon>Spermatophyta</taxon>
        <taxon>Magnoliopsida</taxon>
        <taxon>eudicotyledons</taxon>
        <taxon>Gunneridae</taxon>
        <taxon>Pentapetalae</taxon>
        <taxon>rosids</taxon>
        <taxon>malvids</taxon>
        <taxon>Myrtales</taxon>
        <taxon>Lythraceae</taxon>
        <taxon>Punica</taxon>
    </lineage>
</organism>
<name>A0A218XES9_PUNGR</name>
<protein>
    <submittedName>
        <fullName evidence="2">Uncharacterized protein</fullName>
    </submittedName>
</protein>
<reference evidence="3 5" key="3">
    <citation type="submission" date="2017-11" db="EMBL/GenBank/DDBJ databases">
        <title>De-novo sequencing of pomegranate (Punica granatum L.) genome.</title>
        <authorList>
            <person name="Akparov Z."/>
            <person name="Amiraslanov A."/>
            <person name="Hajiyeva S."/>
            <person name="Abbasov M."/>
            <person name="Kaur K."/>
            <person name="Hamwieh A."/>
            <person name="Solovyev V."/>
            <person name="Salamov A."/>
            <person name="Braich B."/>
            <person name="Kosarev P."/>
            <person name="Mahmoud A."/>
            <person name="Hajiyev E."/>
            <person name="Babayeva S."/>
            <person name="Izzatullayeva V."/>
            <person name="Mammadov A."/>
            <person name="Mammadov A."/>
            <person name="Sharifova S."/>
            <person name="Ojaghi J."/>
            <person name="Eynullazada K."/>
            <person name="Bayramov B."/>
            <person name="Abdulazimova A."/>
            <person name="Shahmuradov I."/>
        </authorList>
    </citation>
    <scope>NUCLEOTIDE SEQUENCE [LARGE SCALE GENOMIC DNA]</scope>
    <source>
        <strain evidence="3">AG2017</strain>
        <strain evidence="5">cv. AG2017</strain>
        <tissue evidence="3">Leaf</tissue>
    </source>
</reference>
<dbReference type="EMBL" id="PGOL01002613">
    <property type="protein sequence ID" value="PKI46459.1"/>
    <property type="molecule type" value="Genomic_DNA"/>
</dbReference>